<dbReference type="Pfam" id="PF01472">
    <property type="entry name" value="PUA"/>
    <property type="match status" value="1"/>
</dbReference>
<dbReference type="InParanoid" id="A0A0D1ZXN9"/>
<dbReference type="STRING" id="253628.A0A0D1ZXN9"/>
<dbReference type="FunCoup" id="A0A0D1ZXN9">
    <property type="interactions" value="533"/>
</dbReference>
<evidence type="ECO:0000259" key="5">
    <source>
        <dbReference type="SMART" id="SM00359"/>
    </source>
</evidence>
<dbReference type="SUPFAM" id="SSF88697">
    <property type="entry name" value="PUA domain-like"/>
    <property type="match status" value="1"/>
</dbReference>
<dbReference type="PANTHER" id="PTHR22798:SF0">
    <property type="entry name" value="MALIGNANT T-CELL-AMPLIFIED SEQUENCE 1"/>
    <property type="match status" value="1"/>
</dbReference>
<dbReference type="SMART" id="SM00359">
    <property type="entry name" value="PUA"/>
    <property type="match status" value="1"/>
</dbReference>
<accession>A0A0D1ZXN9</accession>
<feature type="region of interest" description="Disordered" evidence="4">
    <location>
        <begin position="133"/>
        <end position="153"/>
    </location>
</feature>
<comment type="subcellular location">
    <subcellularLocation>
        <location evidence="1 3">Cytoplasm</location>
    </subcellularLocation>
</comment>
<dbReference type="PIRSF" id="PIRSF005067">
    <property type="entry name" value="Tma_RNA-bind_prd"/>
    <property type="match status" value="1"/>
</dbReference>
<dbReference type="InterPro" id="IPR015947">
    <property type="entry name" value="PUA-like_sf"/>
</dbReference>
<reference evidence="6 7" key="1">
    <citation type="submission" date="2015-01" db="EMBL/GenBank/DDBJ databases">
        <title>The Genome Sequence of Ochroconis gallopava CBS43764.</title>
        <authorList>
            <consortium name="The Broad Institute Genomics Platform"/>
            <person name="Cuomo C."/>
            <person name="de Hoog S."/>
            <person name="Gorbushina A."/>
            <person name="Stielow B."/>
            <person name="Teixiera M."/>
            <person name="Abouelleil A."/>
            <person name="Chapman S.B."/>
            <person name="Priest M."/>
            <person name="Young S.K."/>
            <person name="Wortman J."/>
            <person name="Nusbaum C."/>
            <person name="Birren B."/>
        </authorList>
    </citation>
    <scope>NUCLEOTIDE SEQUENCE [LARGE SCALE GENOMIC DNA]</scope>
    <source>
        <strain evidence="6 7">CBS 43764</strain>
    </source>
</reference>
<evidence type="ECO:0000313" key="6">
    <source>
        <dbReference type="EMBL" id="KIV98844.1"/>
    </source>
</evidence>
<dbReference type="GO" id="GO:0001731">
    <property type="term" value="P:formation of translation preinitiation complex"/>
    <property type="evidence" value="ECO:0007669"/>
    <property type="project" value="TreeGrafter"/>
</dbReference>
<dbReference type="InterPro" id="IPR016437">
    <property type="entry name" value="MCT-1/Tma20"/>
</dbReference>
<dbReference type="HOGENOM" id="CLU_090468_0_0_1"/>
<dbReference type="CDD" id="cd21155">
    <property type="entry name" value="PUA_MCTS-1-like"/>
    <property type="match status" value="1"/>
</dbReference>
<keyword evidence="2 3" id="KW-0963">Cytoplasm</keyword>
<dbReference type="EMBL" id="KN847594">
    <property type="protein sequence ID" value="KIV98844.1"/>
    <property type="molecule type" value="Genomic_DNA"/>
</dbReference>
<proteinExistence type="inferred from homology"/>
<dbReference type="NCBIfam" id="TIGR00451">
    <property type="entry name" value="unchar_dom_2"/>
    <property type="match status" value="1"/>
</dbReference>
<keyword evidence="7" id="KW-1185">Reference proteome</keyword>
<dbReference type="InterPro" id="IPR041366">
    <property type="entry name" value="Pre-PUA"/>
</dbReference>
<feature type="compositionally biased region" description="Acidic residues" evidence="4">
    <location>
        <begin position="143"/>
        <end position="153"/>
    </location>
</feature>
<dbReference type="Proteomes" id="UP000053259">
    <property type="component" value="Unassembled WGS sequence"/>
</dbReference>
<dbReference type="GeneID" id="27317388"/>
<feature type="domain" description="PUA" evidence="5">
    <location>
        <begin position="110"/>
        <end position="200"/>
    </location>
</feature>
<evidence type="ECO:0000313" key="7">
    <source>
        <dbReference type="Proteomes" id="UP000053259"/>
    </source>
</evidence>
<organism evidence="6 7">
    <name type="scientific">Verruconis gallopava</name>
    <dbReference type="NCBI Taxonomy" id="253628"/>
    <lineage>
        <taxon>Eukaryota</taxon>
        <taxon>Fungi</taxon>
        <taxon>Dikarya</taxon>
        <taxon>Ascomycota</taxon>
        <taxon>Pezizomycotina</taxon>
        <taxon>Dothideomycetes</taxon>
        <taxon>Pleosporomycetidae</taxon>
        <taxon>Venturiales</taxon>
        <taxon>Sympoventuriaceae</taxon>
        <taxon>Verruconis</taxon>
    </lineage>
</organism>
<comment type="similarity">
    <text evidence="3">Belongs to the TMA20 family.</text>
</comment>
<evidence type="ECO:0000256" key="3">
    <source>
        <dbReference type="PIRNR" id="PIRNR005067"/>
    </source>
</evidence>
<protein>
    <recommendedName>
        <fullName evidence="3">Translation machinery-associated protein 20</fullName>
    </recommendedName>
</protein>
<dbReference type="GO" id="GO:0005737">
    <property type="term" value="C:cytoplasm"/>
    <property type="evidence" value="ECO:0007669"/>
    <property type="project" value="UniProtKB-SubCell"/>
</dbReference>
<dbReference type="InterPro" id="IPR002478">
    <property type="entry name" value="PUA"/>
</dbReference>
<dbReference type="Pfam" id="PF17832">
    <property type="entry name" value="Pre-PUA"/>
    <property type="match status" value="1"/>
</dbReference>
<dbReference type="AlphaFoldDB" id="A0A0D1ZXN9"/>
<evidence type="ECO:0000256" key="2">
    <source>
        <dbReference type="ARBA" id="ARBA00022490"/>
    </source>
</evidence>
<gene>
    <name evidence="6" type="ORF">PV09_09415</name>
</gene>
<dbReference type="OrthoDB" id="10249667at2759"/>
<dbReference type="GO" id="GO:0003723">
    <property type="term" value="F:RNA binding"/>
    <property type="evidence" value="ECO:0007669"/>
    <property type="project" value="InterPro"/>
</dbReference>
<sequence>MFKKDVSISSRSKLKTSQQRALREKFRTAYPLLEPCLDAALGAKNEQWELLKLKVKGEENKEKEKVEVHSVNLYVLPGGKAGESRPLFYETKDDLVPHLKLVHRFPDAWPRLRIDRGAIRFVLSGAKLAAPGLTSPGGRLPGEGEDEDRYGSEELEEGKVVVIEAEGKEHACMVGTLLMSTDKMKREKKGYAMDDGHYLGDHLWSLPLD</sequence>
<comment type="function">
    <text evidence="3">Involved in translation.</text>
</comment>
<evidence type="ECO:0000256" key="1">
    <source>
        <dbReference type="ARBA" id="ARBA00004496"/>
    </source>
</evidence>
<dbReference type="PANTHER" id="PTHR22798">
    <property type="entry name" value="MCT-1 PROTEIN"/>
    <property type="match status" value="1"/>
</dbReference>
<dbReference type="PROSITE" id="PS50890">
    <property type="entry name" value="PUA"/>
    <property type="match status" value="1"/>
</dbReference>
<name>A0A0D1ZXN9_9PEZI</name>
<dbReference type="RefSeq" id="XP_016208714.1">
    <property type="nucleotide sequence ID" value="XM_016363472.1"/>
</dbReference>
<dbReference type="Gene3D" id="3.10.400.20">
    <property type="match status" value="1"/>
</dbReference>
<dbReference type="InterPro" id="IPR004521">
    <property type="entry name" value="Uncharacterised_CHP00451"/>
</dbReference>
<dbReference type="VEuPathDB" id="FungiDB:PV09_09415"/>
<evidence type="ECO:0000256" key="4">
    <source>
        <dbReference type="SAM" id="MobiDB-lite"/>
    </source>
</evidence>